<dbReference type="AlphaFoldDB" id="A0A9X3I9Y6"/>
<keyword evidence="3" id="KW-1185">Reference proteome</keyword>
<proteinExistence type="predicted"/>
<dbReference type="SUPFAM" id="SSF54427">
    <property type="entry name" value="NTF2-like"/>
    <property type="match status" value="1"/>
</dbReference>
<evidence type="ECO:0000313" key="3">
    <source>
        <dbReference type="Proteomes" id="UP001142592"/>
    </source>
</evidence>
<dbReference type="Gene3D" id="3.10.450.50">
    <property type="match status" value="1"/>
</dbReference>
<dbReference type="InterPro" id="IPR032710">
    <property type="entry name" value="NTF2-like_dom_sf"/>
</dbReference>
<feature type="domain" description="DUF4440" evidence="1">
    <location>
        <begin position="11"/>
        <end position="114"/>
    </location>
</feature>
<accession>A0A9X3I9Y6</accession>
<protein>
    <submittedName>
        <fullName evidence="2">Nuclear transport factor 2 family protein</fullName>
    </submittedName>
</protein>
<dbReference type="Proteomes" id="UP001142592">
    <property type="component" value="Unassembled WGS sequence"/>
</dbReference>
<evidence type="ECO:0000259" key="1">
    <source>
        <dbReference type="Pfam" id="PF14534"/>
    </source>
</evidence>
<evidence type="ECO:0000313" key="2">
    <source>
        <dbReference type="EMBL" id="MCX3265033.1"/>
    </source>
</evidence>
<dbReference type="RefSeq" id="WP_010602618.1">
    <property type="nucleotide sequence ID" value="NZ_JAPJUH010000003.1"/>
</dbReference>
<organism evidence="2 3">
    <name type="scientific">Pedobacter agri</name>
    <dbReference type="NCBI Taxonomy" id="454586"/>
    <lineage>
        <taxon>Bacteria</taxon>
        <taxon>Pseudomonadati</taxon>
        <taxon>Bacteroidota</taxon>
        <taxon>Sphingobacteriia</taxon>
        <taxon>Sphingobacteriales</taxon>
        <taxon>Sphingobacteriaceae</taxon>
        <taxon>Pedobacter</taxon>
    </lineage>
</organism>
<dbReference type="Pfam" id="PF14534">
    <property type="entry name" value="DUF4440"/>
    <property type="match status" value="1"/>
</dbReference>
<name>A0A9X3I9Y6_9SPHI</name>
<sequence length="126" mass="14277">MNNILITKNNILAHEELLYSAMKNGNINVLDELLHDDLLFIVPSGDVITKKIDLDTYREGKLKIIELFPKTENLNIISDTAVVTVVMEIKGEYEGGKFEAKYRYIRFWKQFDDGVKVIGGSGIAID</sequence>
<reference evidence="2" key="1">
    <citation type="submission" date="2022-11" db="EMBL/GenBank/DDBJ databases">
        <authorList>
            <person name="Graham C."/>
            <person name="Newman J.D."/>
        </authorList>
    </citation>
    <scope>NUCLEOTIDE SEQUENCE</scope>
    <source>
        <strain evidence="2">DSM 19486</strain>
    </source>
</reference>
<comment type="caution">
    <text evidence="2">The sequence shown here is derived from an EMBL/GenBank/DDBJ whole genome shotgun (WGS) entry which is preliminary data.</text>
</comment>
<dbReference type="EMBL" id="JAPJUH010000003">
    <property type="protein sequence ID" value="MCX3265033.1"/>
    <property type="molecule type" value="Genomic_DNA"/>
</dbReference>
<gene>
    <name evidence="2" type="ORF">OQZ29_09765</name>
</gene>
<dbReference type="InterPro" id="IPR027843">
    <property type="entry name" value="DUF4440"/>
</dbReference>